<dbReference type="PANTHER" id="PTHR31581:SF1">
    <property type="entry name" value="KICSTOR SUBUNIT 2"/>
    <property type="match status" value="1"/>
</dbReference>
<evidence type="ECO:0000313" key="2">
    <source>
        <dbReference type="EMBL" id="KAJ3447052.1"/>
    </source>
</evidence>
<dbReference type="SUPFAM" id="SSF160651">
    <property type="entry name" value="FLJ32549 C-terminal domain-like"/>
    <property type="match status" value="1"/>
</dbReference>
<evidence type="ECO:0000313" key="3">
    <source>
        <dbReference type="Proteomes" id="UP001146793"/>
    </source>
</evidence>
<dbReference type="GO" id="GO:0042149">
    <property type="term" value="P:cellular response to glucose starvation"/>
    <property type="evidence" value="ECO:0007669"/>
    <property type="project" value="TreeGrafter"/>
</dbReference>
<dbReference type="PANTHER" id="PTHR31581">
    <property type="entry name" value="KICSTOR COMPLEX PROTEIN C12ORF66"/>
    <property type="match status" value="1"/>
</dbReference>
<protein>
    <submittedName>
        <fullName evidence="2">Kicstor complex protein c12orf66</fullName>
    </submittedName>
</protein>
<reference evidence="2" key="1">
    <citation type="submission" date="2022-08" db="EMBL/GenBank/DDBJ databases">
        <title>Novel sulphate-reducing endosymbionts in the free-living metamonad Anaeramoeba.</title>
        <authorList>
            <person name="Jerlstrom-Hultqvist J."/>
            <person name="Cepicka I."/>
            <person name="Gallot-Lavallee L."/>
            <person name="Salas-Leiva D."/>
            <person name="Curtis B.A."/>
            <person name="Zahonova K."/>
            <person name="Pipaliya S."/>
            <person name="Dacks J."/>
            <person name="Roger A.J."/>
        </authorList>
    </citation>
    <scope>NUCLEOTIDE SEQUENCE</scope>
    <source>
        <strain evidence="2">Busselton2</strain>
    </source>
</reference>
<gene>
    <name evidence="2" type="ORF">M0812_07269</name>
</gene>
<proteinExistence type="predicted"/>
<dbReference type="Proteomes" id="UP001146793">
    <property type="component" value="Unassembled WGS sequence"/>
</dbReference>
<dbReference type="Pfam" id="PF09404">
    <property type="entry name" value="C12orf66_like"/>
    <property type="match status" value="1"/>
</dbReference>
<feature type="compositionally biased region" description="Basic and acidic residues" evidence="1">
    <location>
        <begin position="456"/>
        <end position="468"/>
    </location>
</feature>
<dbReference type="EMBL" id="JANTQA010000016">
    <property type="protein sequence ID" value="KAJ3447052.1"/>
    <property type="molecule type" value="Genomic_DNA"/>
</dbReference>
<feature type="region of interest" description="Disordered" evidence="1">
    <location>
        <begin position="418"/>
        <end position="483"/>
    </location>
</feature>
<feature type="compositionally biased region" description="Basic and acidic residues" evidence="1">
    <location>
        <begin position="198"/>
        <end position="226"/>
    </location>
</feature>
<dbReference type="InterPro" id="IPR038060">
    <property type="entry name" value="C12orf66-like_central_sf"/>
</dbReference>
<sequence>MNCEKQFERLLFNLFRLEINFYSLNFQSIPKLFKNYKQLQTKAKILQNMMKAEKNQQVPQRSKFLKNNLLGEVFEVCVLRTKILKIYSRINLFFCSNNNQLQQTKKNEIKQICKDICKIQRKFLETNTNPFTKTFCEIIDTELTILENLLSVYESIKNLQFLPNLFKMFKIKKNLCDFQKRFTGIIICNLKLEKKSQEKNKGKEKGKERGKENEKDKGNAKVKSREGNSNYKKTKKRKISRNNKLKLQHLHLQKTYEIESKIEDYFPLIKFFNEFFENCYNKIVIYFSTNLKNNHFRSDLNKFSFIEKQMKNIDFILLIKKFLTKNKAHCVCLIGNKKSSIQYDCKRRFFQSQNKRSKIKINLPIYEKQNGKENNKNYLKPQNKFLMTDSNLPNEETNSLNFHTDNLKKSFNIYQNKNKDKYQEDNGNDNVGVYDYNNDNDSGNDNDNDNDNNNDNDDKNDLGNDKDNISNNQMDNEDPNIKNKSKCMEKSFSLDQKISQTSQFISVKNFKRSYSENLEDNKIEIIWEKNRILNNCNEEDQEEKDNSIYQSGLKQYPVIFSYPSSSQPTGGEYPTLISLILDSKPKVLSLGKIFTFYDKKLNRTYFLKQVEKNITLAVIFKKKKKNKDTRTLNFIHQFVSKLTLNDLWKRFI</sequence>
<dbReference type="GO" id="GO:0061462">
    <property type="term" value="P:protein localization to lysosome"/>
    <property type="evidence" value="ECO:0007669"/>
    <property type="project" value="TreeGrafter"/>
</dbReference>
<accession>A0AAV8A2J7</accession>
<evidence type="ECO:0000256" key="1">
    <source>
        <dbReference type="SAM" id="MobiDB-lite"/>
    </source>
</evidence>
<feature type="compositionally biased region" description="Acidic residues" evidence="1">
    <location>
        <begin position="442"/>
        <end position="455"/>
    </location>
</feature>
<organism evidence="2 3">
    <name type="scientific">Anaeramoeba flamelloides</name>
    <dbReference type="NCBI Taxonomy" id="1746091"/>
    <lineage>
        <taxon>Eukaryota</taxon>
        <taxon>Metamonada</taxon>
        <taxon>Anaeramoebidae</taxon>
        <taxon>Anaeramoeba</taxon>
    </lineage>
</organism>
<dbReference type="GO" id="GO:1904262">
    <property type="term" value="P:negative regulation of TORC1 signaling"/>
    <property type="evidence" value="ECO:0007669"/>
    <property type="project" value="TreeGrafter"/>
</dbReference>
<dbReference type="Gene3D" id="3.30.450.240">
    <property type="match status" value="1"/>
</dbReference>
<feature type="compositionally biased region" description="Low complexity" evidence="1">
    <location>
        <begin position="428"/>
        <end position="441"/>
    </location>
</feature>
<dbReference type="InterPro" id="IPR018544">
    <property type="entry name" value="KICS_2"/>
</dbReference>
<name>A0AAV8A2J7_9EUKA</name>
<comment type="caution">
    <text evidence="2">The sequence shown here is derived from an EMBL/GenBank/DDBJ whole genome shotgun (WGS) entry which is preliminary data.</text>
</comment>
<feature type="region of interest" description="Disordered" evidence="1">
    <location>
        <begin position="198"/>
        <end position="239"/>
    </location>
</feature>
<dbReference type="SUPFAM" id="SSF158548">
    <property type="entry name" value="FLJ32549 domain-like"/>
    <property type="match status" value="1"/>
</dbReference>
<dbReference type="Gene3D" id="1.10.3450.30">
    <property type="match status" value="1"/>
</dbReference>
<dbReference type="GO" id="GO:0034198">
    <property type="term" value="P:cellular response to amino acid starvation"/>
    <property type="evidence" value="ECO:0007669"/>
    <property type="project" value="TreeGrafter"/>
</dbReference>
<dbReference type="AlphaFoldDB" id="A0AAV8A2J7"/>